<dbReference type="GO" id="GO:0030027">
    <property type="term" value="C:lamellipodium"/>
    <property type="evidence" value="ECO:0007669"/>
    <property type="project" value="UniProtKB-SubCell"/>
</dbReference>
<dbReference type="EMBL" id="LIAE01007606">
    <property type="protein sequence ID" value="PAV78179.1"/>
    <property type="molecule type" value="Genomic_DNA"/>
</dbReference>
<feature type="binding site" evidence="20">
    <location>
        <position position="112"/>
    </location>
    <ligand>
        <name>ATP</name>
        <dbReference type="ChEBI" id="CHEBI:30616"/>
    </ligand>
</feature>
<evidence type="ECO:0000259" key="23">
    <source>
        <dbReference type="PROSITE" id="PS50003"/>
    </source>
</evidence>
<evidence type="ECO:0000256" key="16">
    <source>
        <dbReference type="ARBA" id="ARBA00023054"/>
    </source>
</evidence>
<dbReference type="InterPro" id="IPR050839">
    <property type="entry name" value="Rho-assoc_Ser/Thr_Kinase"/>
</dbReference>
<feature type="domain" description="Phorbol-ester/DAG-type" evidence="25">
    <location>
        <begin position="1030"/>
        <end position="1080"/>
    </location>
</feature>
<dbReference type="InterPro" id="IPR001180">
    <property type="entry name" value="CNH_dom"/>
</dbReference>
<keyword evidence="17" id="KW-0966">Cell projection</keyword>
<dbReference type="GO" id="GO:0008270">
    <property type="term" value="F:zinc ion binding"/>
    <property type="evidence" value="ECO:0007669"/>
    <property type="project" value="UniProtKB-KW"/>
</dbReference>
<dbReference type="InterPro" id="IPR017892">
    <property type="entry name" value="Pkinase_C"/>
</dbReference>
<evidence type="ECO:0000256" key="20">
    <source>
        <dbReference type="PROSITE-ProRule" id="PRU10141"/>
    </source>
</evidence>
<dbReference type="InterPro" id="IPR000961">
    <property type="entry name" value="AGC-kinase_C"/>
</dbReference>
<dbReference type="InterPro" id="IPR014930">
    <property type="entry name" value="Myotonic_dystrophy_kinase_coil"/>
</dbReference>
<dbReference type="PROSITE" id="PS50003">
    <property type="entry name" value="PH_DOMAIN"/>
    <property type="match status" value="1"/>
</dbReference>
<keyword evidence="10" id="KW-0479">Metal-binding</keyword>
<dbReference type="Pfam" id="PF00069">
    <property type="entry name" value="Pkinase"/>
    <property type="match status" value="1"/>
</dbReference>
<feature type="domain" description="AGC-kinase C-terminal" evidence="28">
    <location>
        <begin position="352"/>
        <end position="424"/>
    </location>
</feature>
<dbReference type="InterPro" id="IPR002219">
    <property type="entry name" value="PKC_DAG/PE"/>
</dbReference>
<sequence>MEPSARDEGALCRLRQLEHVYLEGPSKHDHAMSFETLIDTLICLFDECQNSTLRKERCISEFVESAKSVVAKAKALRLCRDDFEVLKVIGKGAFGEVAVVRMRTVGKVYAMKILNKWEMVKRADTACFREERDVLVYGDRRWITNLHFAFQDEKNLYFVMDYYVGGDMLTLLSKFDDHIPETMAKFYLSEMVLAIDSVHNLGYVHRDVKPDNVLLDIQGHIRLGDFGSCLRILPDGTVSSNVAVGTPDYISPEILRAMEDNAGRYGKECDWWSLGIVMYEMLYGTTPFYSESLIDTYGKIMAHQDMLDFPDDEIDWTVSEEAKDLIRRLICSRETRLGKSGFADFRDHPFFAGINWETIRDSDPPYKPEVSSETDTSNFDIDENENDFTPCDTQPPRQLAQFTGNHLPFVGFTYTHGSMLSDAKSLAEQVGRTTNGTQDAGVQAYEKRLREMELEKSELFRKCQEAQSLLQNLANGNKPDSEKAYEQAIAQLKDENQILKKRLEDESLAASQRLHPKAAASTEELEKKIKELKEKNRQLIMEKTELQRELEDSTERLTIQTKEWKEAIKQRDVAKNEFEELNNELVDERNRVRKLREEMSEKEKSLTQLQTKLDQIRTELRTVDNARQELELELEATKRNVESERMVKEGLQAQISALSDKNASEEVKRLAEELERLNERHAEIIKQEEEKRKQLAENYQSQISDLQTQFDEKEKELRMQKHKLEDDFVQLGLQGEQQAKAIELQYERAQKSLQENIAQLNTENELIRAENQKLKQQSEAMSRIGINEQNIREILIWVNEEKATREEMENVVQRLNGEIQSLKHENGGMSPISNLPYGTLGTPASGWGSRRQNKVVKMSGLDLQQSLQNEIKSKNKLQEELQKTRTAYIHTKSRMSEAEDQLAEARREVEGLKAEREVIRASMKDASISEFERSSFFNIGPNQASTPRSANQSFSTEYEVSNSMMMKRQFQYGSPMGPSPSYAPPAYENTVNQTKHFDSMSTASTVVVGSTRGASPKVMTSLNNALNGRGHQFEHVHLAQPTKCCLCTSILVGLDRQGLCCQACQYPCHVNCSTRMPSQCPVPPETRRPMGIDPSKGVGTAYEGLVKTPRAGGVKKGWQATYVVVCDFKLYLYDCMIDKQNKATDIHPVIRQVLDMRDADFSVSGVSEHDVIHAQKSDLPKIFRITTSSIKYATAAEDGTAVAQYTLLMADNPEERKKWVIALNELKTLLRRSRLADRSAYVIKEVFDVSSLPSIRVAQCAAIIDRTKIVLGFQDHGLYCVELDRDTLVPVGGEKENHRRWIEKVEFNPVEQLLLVMVGPTKERHVRLVPSAALDGRDLKWIKVADTKGCHLMAMGSGAHGSNTNFFAVAIKKSVVVFQIDRKEKRHDKWMDLAMPGFPQSLAIEKGRLIVGFTHGFRTWSLGDQKNSSNHLSLVNSEDKSLEFLASANYEAQMLVEVQSESATSKEYLLIFNKVAVYVDELGRRSRSQELMFPSQPKPNGFTYLAPNLCVYSEFQVDVFNVNTADWVQTINLRSAAPLSRDGLLSLCLVNDCPTAVMFCDVCSDEDGLYIPKASTSSATRRKQAKRKFTIRTPGKDDGRSGDRRSHLLISGPSDFTHLVHMGPGSMHELQNLLDLHQQPHGDKKPTKIFPIARSTSSTSANVHGVRPLGGTKQDIEAIQKTRPLSTTSRSSDGTASTSQSNDNNPNNLPTFRFNRSFTSSNSSIELPLRPISKELSSPISIISSDIIPEEEMSSDYPNSPSPVSPVSIQSTSSAQVTSTNVVLGQSLWTISSYNEDGLSQYSSRFVEPPRHKSSWSGISTPNLVKATEPPPQHKSLMSLANPPKEKKDAKSIGSTGSAKSRIKDRLGSLPVPNVFSKLTQRNTAISEDIISERHGSEVKKHRNGKVLLERTDRSNVGELRAKFETINNVWNK</sequence>
<dbReference type="FunFam" id="1.10.510.10:FF:000014">
    <property type="entry name" value="Non-specific serine/threonine protein kinase"/>
    <property type="match status" value="1"/>
</dbReference>
<feature type="compositionally biased region" description="Basic and acidic residues" evidence="22">
    <location>
        <begin position="1594"/>
        <end position="1606"/>
    </location>
</feature>
<evidence type="ECO:0000256" key="14">
    <source>
        <dbReference type="ARBA" id="ARBA00022833"/>
    </source>
</evidence>
<proteinExistence type="inferred from homology"/>
<dbReference type="SMART" id="SM00220">
    <property type="entry name" value="S_TKc"/>
    <property type="match status" value="1"/>
</dbReference>
<dbReference type="SUPFAM" id="SSF56112">
    <property type="entry name" value="Protein kinase-like (PK-like)"/>
    <property type="match status" value="1"/>
</dbReference>
<dbReference type="PANTHER" id="PTHR22988">
    <property type="entry name" value="MYOTONIC DYSTROPHY S/T KINASE-RELATED"/>
    <property type="match status" value="1"/>
</dbReference>
<feature type="compositionally biased region" description="Polar residues" evidence="22">
    <location>
        <begin position="1683"/>
        <end position="1710"/>
    </location>
</feature>
<keyword evidence="11 20" id="KW-0547">Nucleotide-binding</keyword>
<dbReference type="Pfam" id="PF00433">
    <property type="entry name" value="Pkinase_C"/>
    <property type="match status" value="1"/>
</dbReference>
<dbReference type="GO" id="GO:0004674">
    <property type="term" value="F:protein serine/threonine kinase activity"/>
    <property type="evidence" value="ECO:0007669"/>
    <property type="project" value="UniProtKB-KW"/>
</dbReference>
<dbReference type="FunFam" id="3.30.200.20:FF:001055">
    <property type="entry name" value="Serine/threonine-protein kinase MRCK beta"/>
    <property type="match status" value="1"/>
</dbReference>
<dbReference type="CDD" id="cd01243">
    <property type="entry name" value="PH_MRCK"/>
    <property type="match status" value="1"/>
</dbReference>
<evidence type="ECO:0000256" key="21">
    <source>
        <dbReference type="SAM" id="Coils"/>
    </source>
</evidence>
<evidence type="ECO:0000256" key="3">
    <source>
        <dbReference type="ARBA" id="ARBA00004510"/>
    </source>
</evidence>
<evidence type="ECO:0000256" key="6">
    <source>
        <dbReference type="ARBA" id="ARBA00022490"/>
    </source>
</evidence>
<dbReference type="PROSITE" id="PS50081">
    <property type="entry name" value="ZF_DAG_PE_2"/>
    <property type="match status" value="1"/>
</dbReference>
<dbReference type="Pfam" id="PF15796">
    <property type="entry name" value="KELK"/>
    <property type="match status" value="1"/>
</dbReference>
<evidence type="ECO:0000256" key="15">
    <source>
        <dbReference type="ARBA" id="ARBA00022840"/>
    </source>
</evidence>
<keyword evidence="16 21" id="KW-0175">Coiled coil</keyword>
<dbReference type="Pfam" id="PF00780">
    <property type="entry name" value="CNH"/>
    <property type="match status" value="1"/>
</dbReference>
<dbReference type="PROSITE" id="PS00107">
    <property type="entry name" value="PROTEIN_KINASE_ATP"/>
    <property type="match status" value="1"/>
</dbReference>
<evidence type="ECO:0000313" key="29">
    <source>
        <dbReference type="EMBL" id="PAV78179.1"/>
    </source>
</evidence>
<evidence type="ECO:0000256" key="12">
    <source>
        <dbReference type="ARBA" id="ARBA00022771"/>
    </source>
</evidence>
<dbReference type="EC" id="2.7.11.1" evidence="5"/>
<evidence type="ECO:0000256" key="22">
    <source>
        <dbReference type="SAM" id="MobiDB-lite"/>
    </source>
</evidence>
<dbReference type="EMBL" id="LIAE01007606">
    <property type="protein sequence ID" value="PAV78178.1"/>
    <property type="molecule type" value="Genomic_DNA"/>
</dbReference>
<keyword evidence="15 20" id="KW-0067">ATP-binding</keyword>
<name>A0A2A2KWF6_9BILA</name>
<dbReference type="SMART" id="SM00233">
    <property type="entry name" value="PH"/>
    <property type="match status" value="1"/>
</dbReference>
<dbReference type="Gene3D" id="2.30.29.30">
    <property type="entry name" value="Pleckstrin-homology domain (PH domain)/Phosphotyrosine-binding domain (PTB)"/>
    <property type="match status" value="1"/>
</dbReference>
<dbReference type="PROSITE" id="PS51285">
    <property type="entry name" value="AGC_KINASE_CTER"/>
    <property type="match status" value="1"/>
</dbReference>
<evidence type="ECO:0000256" key="13">
    <source>
        <dbReference type="ARBA" id="ARBA00022777"/>
    </source>
</evidence>
<dbReference type="SMART" id="SM00285">
    <property type="entry name" value="PBD"/>
    <property type="match status" value="1"/>
</dbReference>
<evidence type="ECO:0000259" key="24">
    <source>
        <dbReference type="PROSITE" id="PS50011"/>
    </source>
</evidence>
<dbReference type="Pfam" id="PF08826">
    <property type="entry name" value="DMPK_coil"/>
    <property type="match status" value="1"/>
</dbReference>
<gene>
    <name evidence="29" type="ORF">WR25_25716</name>
</gene>
<keyword evidence="13" id="KW-0418">Kinase</keyword>
<comment type="catalytic activity">
    <reaction evidence="18">
        <text>L-threonyl-[protein] + ATP = O-phospho-L-threonyl-[protein] + ADP + H(+)</text>
        <dbReference type="Rhea" id="RHEA:46608"/>
        <dbReference type="Rhea" id="RHEA-COMP:11060"/>
        <dbReference type="Rhea" id="RHEA-COMP:11605"/>
        <dbReference type="ChEBI" id="CHEBI:15378"/>
        <dbReference type="ChEBI" id="CHEBI:30013"/>
        <dbReference type="ChEBI" id="CHEBI:30616"/>
        <dbReference type="ChEBI" id="CHEBI:61977"/>
        <dbReference type="ChEBI" id="CHEBI:456216"/>
        <dbReference type="EC" id="2.7.11.1"/>
    </reaction>
</comment>
<keyword evidence="9" id="KW-0808">Transferase</keyword>
<evidence type="ECO:0000256" key="8">
    <source>
        <dbReference type="ARBA" id="ARBA00022553"/>
    </source>
</evidence>
<evidence type="ECO:0000256" key="2">
    <source>
        <dbReference type="ARBA" id="ARBA00004496"/>
    </source>
</evidence>
<comment type="similarity">
    <text evidence="4">Belongs to the protein kinase superfamily. AGC Ser/Thr protein kinase family. DMPK subfamily.</text>
</comment>
<comment type="catalytic activity">
    <reaction evidence="19">
        <text>L-seryl-[protein] + ATP = O-phospho-L-seryl-[protein] + ADP + H(+)</text>
        <dbReference type="Rhea" id="RHEA:17989"/>
        <dbReference type="Rhea" id="RHEA-COMP:9863"/>
        <dbReference type="Rhea" id="RHEA-COMP:11604"/>
        <dbReference type="ChEBI" id="CHEBI:15378"/>
        <dbReference type="ChEBI" id="CHEBI:29999"/>
        <dbReference type="ChEBI" id="CHEBI:30616"/>
        <dbReference type="ChEBI" id="CHEBI:83421"/>
        <dbReference type="ChEBI" id="CHEBI:456216"/>
        <dbReference type="EC" id="2.7.11.1"/>
    </reaction>
</comment>
<dbReference type="PROSITE" id="PS50011">
    <property type="entry name" value="PROTEIN_KINASE_DOM"/>
    <property type="match status" value="1"/>
</dbReference>
<dbReference type="SUPFAM" id="SSF50729">
    <property type="entry name" value="PH domain-like"/>
    <property type="match status" value="1"/>
</dbReference>
<evidence type="ECO:0000256" key="4">
    <source>
        <dbReference type="ARBA" id="ARBA00005719"/>
    </source>
</evidence>
<dbReference type="GO" id="GO:0005856">
    <property type="term" value="C:cytoskeleton"/>
    <property type="evidence" value="ECO:0007669"/>
    <property type="project" value="TreeGrafter"/>
</dbReference>
<feature type="domain" description="Protein kinase" evidence="24">
    <location>
        <begin position="83"/>
        <end position="351"/>
    </location>
</feature>
<protein>
    <recommendedName>
        <fullName evidence="5">non-specific serine/threonine protein kinase</fullName>
        <ecNumber evidence="5">2.7.11.1</ecNumber>
    </recommendedName>
</protein>
<dbReference type="Gene3D" id="1.20.5.340">
    <property type="match status" value="1"/>
</dbReference>
<keyword evidence="12" id="KW-0863">Zinc-finger</keyword>
<evidence type="ECO:0000256" key="9">
    <source>
        <dbReference type="ARBA" id="ARBA00022679"/>
    </source>
</evidence>
<comment type="subcellular location">
    <subcellularLocation>
        <location evidence="3">Cell projection</location>
        <location evidence="3">Lamellipodium</location>
    </subcellularLocation>
    <subcellularLocation>
        <location evidence="2">Cytoplasm</location>
    </subcellularLocation>
</comment>
<evidence type="ECO:0000259" key="25">
    <source>
        <dbReference type="PROSITE" id="PS50081"/>
    </source>
</evidence>
<dbReference type="SMART" id="SM00036">
    <property type="entry name" value="CNH"/>
    <property type="match status" value="1"/>
</dbReference>
<evidence type="ECO:0000256" key="7">
    <source>
        <dbReference type="ARBA" id="ARBA00022527"/>
    </source>
</evidence>
<dbReference type="PANTHER" id="PTHR22988:SF66">
    <property type="entry name" value="SERINE_THREONINE-PROTEIN KINASE GENGHIS KHAN"/>
    <property type="match status" value="1"/>
</dbReference>
<feature type="compositionally biased region" description="Basic residues" evidence="22">
    <location>
        <begin position="1581"/>
        <end position="1590"/>
    </location>
</feature>
<evidence type="ECO:0000256" key="19">
    <source>
        <dbReference type="ARBA" id="ARBA00048679"/>
    </source>
</evidence>
<dbReference type="InterPro" id="IPR057529">
    <property type="entry name" value="MRCK/ROCK_PH"/>
</dbReference>
<dbReference type="GO" id="GO:0005737">
    <property type="term" value="C:cytoplasm"/>
    <property type="evidence" value="ECO:0007669"/>
    <property type="project" value="UniProtKB-SubCell"/>
</dbReference>
<keyword evidence="14" id="KW-0862">Zinc</keyword>
<feature type="coiled-coil region" evidence="21">
    <location>
        <begin position="864"/>
        <end position="922"/>
    </location>
</feature>
<dbReference type="PROSITE" id="PS50219">
    <property type="entry name" value="CNH"/>
    <property type="match status" value="1"/>
</dbReference>
<keyword evidence="6" id="KW-0963">Cytoplasm</keyword>
<organism evidence="29 30">
    <name type="scientific">Diploscapter pachys</name>
    <dbReference type="NCBI Taxonomy" id="2018661"/>
    <lineage>
        <taxon>Eukaryota</taxon>
        <taxon>Metazoa</taxon>
        <taxon>Ecdysozoa</taxon>
        <taxon>Nematoda</taxon>
        <taxon>Chromadorea</taxon>
        <taxon>Rhabditida</taxon>
        <taxon>Rhabditina</taxon>
        <taxon>Rhabditomorpha</taxon>
        <taxon>Rhabditoidea</taxon>
        <taxon>Rhabditidae</taxon>
        <taxon>Diploscapter</taxon>
    </lineage>
</organism>
<dbReference type="InterPro" id="IPR046349">
    <property type="entry name" value="C1-like_sf"/>
</dbReference>
<feature type="domain" description="PH" evidence="23">
    <location>
        <begin position="1099"/>
        <end position="1228"/>
    </location>
</feature>
<evidence type="ECO:0000313" key="30">
    <source>
        <dbReference type="Proteomes" id="UP000218231"/>
    </source>
</evidence>
<evidence type="ECO:0000256" key="1">
    <source>
        <dbReference type="ARBA" id="ARBA00001946"/>
    </source>
</evidence>
<dbReference type="InterPro" id="IPR011009">
    <property type="entry name" value="Kinase-like_dom_sf"/>
</dbReference>
<dbReference type="InterPro" id="IPR017441">
    <property type="entry name" value="Protein_kinase_ATP_BS"/>
</dbReference>
<dbReference type="SMART" id="SM00133">
    <property type="entry name" value="S_TK_X"/>
    <property type="match status" value="1"/>
</dbReference>
<dbReference type="PROSITE" id="PS50108">
    <property type="entry name" value="CRIB"/>
    <property type="match status" value="1"/>
</dbReference>
<feature type="domain" description="CNH" evidence="27">
    <location>
        <begin position="1255"/>
        <end position="1546"/>
    </location>
</feature>
<dbReference type="CDD" id="cd20809">
    <property type="entry name" value="C1_MRCK"/>
    <property type="match status" value="1"/>
</dbReference>
<evidence type="ECO:0000256" key="18">
    <source>
        <dbReference type="ARBA" id="ARBA00047899"/>
    </source>
</evidence>
<dbReference type="InterPro" id="IPR000719">
    <property type="entry name" value="Prot_kinase_dom"/>
</dbReference>
<feature type="domain" description="CRIB" evidence="26">
    <location>
        <begin position="1610"/>
        <end position="1623"/>
    </location>
</feature>
<dbReference type="STRING" id="2018661.A0A2A2KWF6"/>
<evidence type="ECO:0000256" key="5">
    <source>
        <dbReference type="ARBA" id="ARBA00012513"/>
    </source>
</evidence>
<dbReference type="Pfam" id="PF25346">
    <property type="entry name" value="PH_MRCK"/>
    <property type="match status" value="1"/>
</dbReference>
<evidence type="ECO:0000259" key="26">
    <source>
        <dbReference type="PROSITE" id="PS50108"/>
    </source>
</evidence>
<feature type="region of interest" description="Disordered" evidence="22">
    <location>
        <begin position="1654"/>
        <end position="1715"/>
    </location>
</feature>
<dbReference type="GO" id="GO:0005524">
    <property type="term" value="F:ATP binding"/>
    <property type="evidence" value="ECO:0007669"/>
    <property type="project" value="UniProtKB-UniRule"/>
</dbReference>
<dbReference type="PROSITE" id="PS00108">
    <property type="entry name" value="PROTEIN_KINASE_ST"/>
    <property type="match status" value="1"/>
</dbReference>
<dbReference type="Gene3D" id="1.10.510.10">
    <property type="entry name" value="Transferase(Phosphotransferase) domain 1"/>
    <property type="match status" value="1"/>
</dbReference>
<dbReference type="InterPro" id="IPR031597">
    <property type="entry name" value="KELK"/>
</dbReference>
<dbReference type="Gene3D" id="3.30.60.20">
    <property type="match status" value="1"/>
</dbReference>
<keyword evidence="8" id="KW-0597">Phosphoprotein</keyword>
<dbReference type="InterPro" id="IPR001849">
    <property type="entry name" value="PH_domain"/>
</dbReference>
<feature type="coiled-coil region" evidence="21">
    <location>
        <begin position="442"/>
        <end position="825"/>
    </location>
</feature>
<dbReference type="GO" id="GO:0031032">
    <property type="term" value="P:actomyosin structure organization"/>
    <property type="evidence" value="ECO:0007669"/>
    <property type="project" value="TreeGrafter"/>
</dbReference>
<dbReference type="Pfam" id="PF00130">
    <property type="entry name" value="C1_1"/>
    <property type="match status" value="1"/>
</dbReference>
<keyword evidence="7" id="KW-0723">Serine/threonine-protein kinase</keyword>
<evidence type="ECO:0000256" key="17">
    <source>
        <dbReference type="ARBA" id="ARBA00023273"/>
    </source>
</evidence>
<comment type="caution">
    <text evidence="29">The sequence shown here is derived from an EMBL/GenBank/DDBJ whole genome shotgun (WGS) entry which is preliminary data.</text>
</comment>
<comment type="cofactor">
    <cofactor evidence="1">
        <name>Mg(2+)</name>
        <dbReference type="ChEBI" id="CHEBI:18420"/>
    </cofactor>
</comment>
<dbReference type="SUPFAM" id="SSF57889">
    <property type="entry name" value="Cysteine-rich domain"/>
    <property type="match status" value="1"/>
</dbReference>
<feature type="region of interest" description="Disordered" evidence="22">
    <location>
        <begin position="1581"/>
        <end position="1606"/>
    </location>
</feature>
<dbReference type="CDD" id="cd05597">
    <property type="entry name" value="STKc_DMPK_like"/>
    <property type="match status" value="1"/>
</dbReference>
<dbReference type="InterPro" id="IPR011993">
    <property type="entry name" value="PH-like_dom_sf"/>
</dbReference>
<evidence type="ECO:0000259" key="28">
    <source>
        <dbReference type="PROSITE" id="PS51285"/>
    </source>
</evidence>
<keyword evidence="30" id="KW-1185">Reference proteome</keyword>
<evidence type="ECO:0000256" key="11">
    <source>
        <dbReference type="ARBA" id="ARBA00022741"/>
    </source>
</evidence>
<dbReference type="InterPro" id="IPR008271">
    <property type="entry name" value="Ser/Thr_kinase_AS"/>
</dbReference>
<evidence type="ECO:0000256" key="10">
    <source>
        <dbReference type="ARBA" id="ARBA00022723"/>
    </source>
</evidence>
<accession>A0A2A2KWF6</accession>
<reference evidence="29 30" key="1">
    <citation type="journal article" date="2017" name="Curr. Biol.">
        <title>Genome architecture and evolution of a unichromosomal asexual nematode.</title>
        <authorList>
            <person name="Fradin H."/>
            <person name="Zegar C."/>
            <person name="Gutwein M."/>
            <person name="Lucas J."/>
            <person name="Kovtun M."/>
            <person name="Corcoran D."/>
            <person name="Baugh L.R."/>
            <person name="Kiontke K."/>
            <person name="Gunsalus K."/>
            <person name="Fitch D.H."/>
            <person name="Piano F."/>
        </authorList>
    </citation>
    <scope>NUCLEOTIDE SEQUENCE [LARGE SCALE GENOMIC DNA]</scope>
    <source>
        <strain evidence="29">PF1309</strain>
    </source>
</reference>
<dbReference type="SMART" id="SM00109">
    <property type="entry name" value="C1"/>
    <property type="match status" value="1"/>
</dbReference>
<feature type="region of interest" description="Disordered" evidence="22">
    <location>
        <begin position="1811"/>
        <end position="1864"/>
    </location>
</feature>
<dbReference type="PROSITE" id="PS00479">
    <property type="entry name" value="ZF_DAG_PE_1"/>
    <property type="match status" value="1"/>
</dbReference>
<dbReference type="OrthoDB" id="2156623at2759"/>
<dbReference type="InterPro" id="IPR000095">
    <property type="entry name" value="CRIB_dom"/>
</dbReference>
<dbReference type="Proteomes" id="UP000218231">
    <property type="component" value="Unassembled WGS sequence"/>
</dbReference>
<dbReference type="Gene3D" id="3.30.200.20">
    <property type="entry name" value="Phosphorylase Kinase, domain 1"/>
    <property type="match status" value="1"/>
</dbReference>
<evidence type="ECO:0000259" key="27">
    <source>
        <dbReference type="PROSITE" id="PS50219"/>
    </source>
</evidence>